<accession>M2ZNR4</accession>
<dbReference type="OrthoDB" id="1658288at2759"/>
<organism evidence="2 3">
    <name type="scientific">Pseudocercospora fijiensis (strain CIRAD86)</name>
    <name type="common">Black leaf streak disease fungus</name>
    <name type="synonym">Mycosphaerella fijiensis</name>
    <dbReference type="NCBI Taxonomy" id="383855"/>
    <lineage>
        <taxon>Eukaryota</taxon>
        <taxon>Fungi</taxon>
        <taxon>Dikarya</taxon>
        <taxon>Ascomycota</taxon>
        <taxon>Pezizomycotina</taxon>
        <taxon>Dothideomycetes</taxon>
        <taxon>Dothideomycetidae</taxon>
        <taxon>Mycosphaerellales</taxon>
        <taxon>Mycosphaerellaceae</taxon>
        <taxon>Pseudocercospora</taxon>
    </lineage>
</organism>
<dbReference type="Pfam" id="PF20174">
    <property type="entry name" value="DUF6540"/>
    <property type="match status" value="1"/>
</dbReference>
<evidence type="ECO:0000313" key="2">
    <source>
        <dbReference type="EMBL" id="EME80734.1"/>
    </source>
</evidence>
<dbReference type="STRING" id="383855.M2ZNR4"/>
<keyword evidence="3" id="KW-1185">Reference proteome</keyword>
<dbReference type="VEuPathDB" id="FungiDB:MYCFIDRAFT_87506"/>
<dbReference type="Proteomes" id="UP000016932">
    <property type="component" value="Unassembled WGS sequence"/>
</dbReference>
<gene>
    <name evidence="2" type="ORF">MYCFIDRAFT_87506</name>
</gene>
<protein>
    <submittedName>
        <fullName evidence="2">Uncharacterized protein</fullName>
    </submittedName>
</protein>
<evidence type="ECO:0000256" key="1">
    <source>
        <dbReference type="SAM" id="MobiDB-lite"/>
    </source>
</evidence>
<dbReference type="eggNOG" id="ENOG502ST0J">
    <property type="taxonomic scope" value="Eukaryota"/>
</dbReference>
<reference evidence="2 3" key="1">
    <citation type="journal article" date="2012" name="PLoS Pathog.">
        <title>Diverse lifestyles and strategies of plant pathogenesis encoded in the genomes of eighteen Dothideomycetes fungi.</title>
        <authorList>
            <person name="Ohm R.A."/>
            <person name="Feau N."/>
            <person name="Henrissat B."/>
            <person name="Schoch C.L."/>
            <person name="Horwitz B.A."/>
            <person name="Barry K.W."/>
            <person name="Condon B.J."/>
            <person name="Copeland A.C."/>
            <person name="Dhillon B."/>
            <person name="Glaser F."/>
            <person name="Hesse C.N."/>
            <person name="Kosti I."/>
            <person name="LaButti K."/>
            <person name="Lindquist E.A."/>
            <person name="Lucas S."/>
            <person name="Salamov A.A."/>
            <person name="Bradshaw R.E."/>
            <person name="Ciuffetti L."/>
            <person name="Hamelin R.C."/>
            <person name="Kema G.H.J."/>
            <person name="Lawrence C."/>
            <person name="Scott J.A."/>
            <person name="Spatafora J.W."/>
            <person name="Turgeon B.G."/>
            <person name="de Wit P.J.G.M."/>
            <person name="Zhong S."/>
            <person name="Goodwin S.B."/>
            <person name="Grigoriev I.V."/>
        </authorList>
    </citation>
    <scope>NUCLEOTIDE SEQUENCE [LARGE SCALE GENOMIC DNA]</scope>
    <source>
        <strain evidence="2 3">CIRAD86</strain>
    </source>
</reference>
<evidence type="ECO:0000313" key="3">
    <source>
        <dbReference type="Proteomes" id="UP000016932"/>
    </source>
</evidence>
<feature type="region of interest" description="Disordered" evidence="1">
    <location>
        <begin position="169"/>
        <end position="189"/>
    </location>
</feature>
<dbReference type="GeneID" id="19342587"/>
<dbReference type="HOGENOM" id="CLU_099931_0_0_1"/>
<sequence length="189" mass="21050">MSQRSVYLIKYRTSVNQRAHLALFLPNAPNDRPQLAQTFREAPCTGTVIHVIGEPLFAGYALQFKRNYECSTSLTLKEMIFLGSIDSSYVFNPTDTATFLLESTPRATIEREATRVDPPPKGQNPRALVDGIHRKDCQDWILEFLARLLSKGLIDQSALDLARTHRDPPNLGVFGQHTSSIGQAVAPRG</sequence>
<name>M2ZNR4_PSEFD</name>
<dbReference type="EMBL" id="KB446560">
    <property type="protein sequence ID" value="EME80734.1"/>
    <property type="molecule type" value="Genomic_DNA"/>
</dbReference>
<dbReference type="AlphaFoldDB" id="M2ZNR4"/>
<dbReference type="InterPro" id="IPR046670">
    <property type="entry name" value="DUF6540"/>
</dbReference>
<dbReference type="KEGG" id="pfj:MYCFIDRAFT_87506"/>
<dbReference type="RefSeq" id="XP_007928136.1">
    <property type="nucleotide sequence ID" value="XM_007929945.1"/>
</dbReference>
<proteinExistence type="predicted"/>